<dbReference type="PANTHER" id="PTHR47413:SF2">
    <property type="entry name" value="LIPASE-LIKE PAD4"/>
    <property type="match status" value="1"/>
</dbReference>
<dbReference type="CDD" id="cd00519">
    <property type="entry name" value="Lipase_3"/>
    <property type="match status" value="1"/>
</dbReference>
<organism evidence="2 3">
    <name type="scientific">Trypanosoma congolense (strain IL3000)</name>
    <dbReference type="NCBI Taxonomy" id="1068625"/>
    <lineage>
        <taxon>Eukaryota</taxon>
        <taxon>Discoba</taxon>
        <taxon>Euglenozoa</taxon>
        <taxon>Kinetoplastea</taxon>
        <taxon>Metakinetoplastina</taxon>
        <taxon>Trypanosomatida</taxon>
        <taxon>Trypanosomatidae</taxon>
        <taxon>Trypanosoma</taxon>
        <taxon>Nannomonas</taxon>
    </lineage>
</organism>
<dbReference type="Gene3D" id="3.40.50.1820">
    <property type="entry name" value="alpha/beta hydrolase"/>
    <property type="match status" value="1"/>
</dbReference>
<sequence length="623" mass="68267">MAGETHALTLHSLHFPPFLWLHNATEVDTVWGCSLWTKQLGKQSCVTMNVRWELPKSSTELNSSTQTWACASCANAEELCTCRCCARCSQAIPTPRSRHRCKRCRCIMCLACLTKVRYVDILAIPQPVCSECAVPRGLALLNERRGALLWGLYALWGATDAPAMCVTPSCGAYTYAPFCRTCGLPTVATGAHTQRSVRANGRAFFGIRKKVNLLEMREYCDRESTVGSYSEVIVEKIFRSCFPRGEEVSAFPSLGSATGARDLLMSLVAAGIAYEYKHAPSITLSLSDFPFASLMRVVHHYSRFTVLEASGKVKLISFPGAHDSRTAAISMRFAQVIRCGWAVQDVAGSGDDMGNRDDKEGRAACYSALQYSVHGGFVHEAEEVIPEIQRIVEDALKHGYRLVLSGHSLGGAVAALVTLRLLHTNPDLPEHKLKCFTFGAPLVGDDQLTKLVKEFGLSTRFQHVVHLCDIIPQLLCTGKWPFDHKNILHRGRALVQGVLRRGVAWLTGCGEDPGAGSTAVTQLASNGQGEEKIHSHDVEVSRSFACFGCYHFISCDGVRYISIQDADEAYNVLKSASIDQSGIRYHGISAYNRAIFFHIYTSGCVPPPDRSESITLSTGTNQA</sequence>
<dbReference type="SUPFAM" id="SSF53474">
    <property type="entry name" value="alpha/beta-Hydrolases"/>
    <property type="match status" value="1"/>
</dbReference>
<comment type="caution">
    <text evidence="2">The sequence shown here is derived from an EMBL/GenBank/DDBJ whole genome shotgun (WGS) entry which is preliminary data.</text>
</comment>
<evidence type="ECO:0000259" key="1">
    <source>
        <dbReference type="Pfam" id="PF01764"/>
    </source>
</evidence>
<protein>
    <submittedName>
        <fullName evidence="2">WGS project CAEQ00000000 data, annotated contig 1358</fullName>
    </submittedName>
</protein>
<dbReference type="AlphaFoldDB" id="F9W5Q2"/>
<dbReference type="InterPro" id="IPR029058">
    <property type="entry name" value="AB_hydrolase_fold"/>
</dbReference>
<evidence type="ECO:0000313" key="2">
    <source>
        <dbReference type="EMBL" id="CCD12505.1"/>
    </source>
</evidence>
<feature type="domain" description="Fungal lipase-type" evidence="1">
    <location>
        <begin position="367"/>
        <end position="474"/>
    </location>
</feature>
<reference evidence="3" key="1">
    <citation type="submission" date="2011-07" db="EMBL/GenBank/DDBJ databases">
        <title>Divergent evolution of antigenic variation in African trypanosomes.</title>
        <authorList>
            <person name="Jackson A.P."/>
            <person name="Berry A."/>
            <person name="Allison H.C."/>
            <person name="Burton P."/>
            <person name="Anderson J."/>
            <person name="Aslett M."/>
            <person name="Brown R."/>
            <person name="Corton N."/>
            <person name="Harris D."/>
            <person name="Hauser H."/>
            <person name="Gamble J."/>
            <person name="Gilderthorp R."/>
            <person name="McQuillan J."/>
            <person name="Quail M.A."/>
            <person name="Sanders M."/>
            <person name="Van Tonder A."/>
            <person name="Ginger M.L."/>
            <person name="Donelson J.E."/>
            <person name="Field M.C."/>
            <person name="Barry J.D."/>
            <person name="Berriman M."/>
            <person name="Hertz-Fowler C."/>
        </authorList>
    </citation>
    <scope>NUCLEOTIDE SEQUENCE [LARGE SCALE GENOMIC DNA]</scope>
    <source>
        <strain evidence="3">IL3000</strain>
    </source>
</reference>
<gene>
    <name evidence="2" type="ORF">TCIL3000_0_33800</name>
</gene>
<dbReference type="InterPro" id="IPR002921">
    <property type="entry name" value="Fungal_lipase-type"/>
</dbReference>
<keyword evidence="3" id="KW-1185">Reference proteome</keyword>
<dbReference type="EMBL" id="CAEQ01000749">
    <property type="protein sequence ID" value="CCD12505.1"/>
    <property type="molecule type" value="Genomic_DNA"/>
</dbReference>
<dbReference type="Proteomes" id="UP000000702">
    <property type="component" value="Unassembled WGS sequence"/>
</dbReference>
<dbReference type="Pfam" id="PF01764">
    <property type="entry name" value="Lipase_3"/>
    <property type="match status" value="1"/>
</dbReference>
<reference evidence="2 3" key="2">
    <citation type="journal article" date="2012" name="Proc. Natl. Acad. Sci. U.S.A.">
        <title>Antigenic diversity is generated by distinct evolutionary mechanisms in African trypanosome species.</title>
        <authorList>
            <person name="Jackson A.P."/>
            <person name="Berry A."/>
            <person name="Aslett M."/>
            <person name="Allison H.C."/>
            <person name="Burton P."/>
            <person name="Vavrova-Anderson J."/>
            <person name="Brown R."/>
            <person name="Browne H."/>
            <person name="Corton N."/>
            <person name="Hauser H."/>
            <person name="Gamble J."/>
            <person name="Gilderthorp R."/>
            <person name="Marcello L."/>
            <person name="McQuillan J."/>
            <person name="Otto T.D."/>
            <person name="Quail M.A."/>
            <person name="Sanders M.J."/>
            <person name="van Tonder A."/>
            <person name="Ginger M.L."/>
            <person name="Field M.C."/>
            <person name="Barry J.D."/>
            <person name="Hertz-Fowler C."/>
            <person name="Berriman M."/>
        </authorList>
    </citation>
    <scope>NUCLEOTIDE SEQUENCE [LARGE SCALE GENOMIC DNA]</scope>
    <source>
        <strain evidence="2 3">IL3000</strain>
    </source>
</reference>
<name>F9W5Q2_TRYCI</name>
<dbReference type="CDD" id="cd00065">
    <property type="entry name" value="FYVE_like_SF"/>
    <property type="match status" value="1"/>
</dbReference>
<dbReference type="GO" id="GO:0006629">
    <property type="term" value="P:lipid metabolic process"/>
    <property type="evidence" value="ECO:0007669"/>
    <property type="project" value="InterPro"/>
</dbReference>
<proteinExistence type="predicted"/>
<evidence type="ECO:0000313" key="3">
    <source>
        <dbReference type="Proteomes" id="UP000000702"/>
    </source>
</evidence>
<dbReference type="PANTHER" id="PTHR47413">
    <property type="entry name" value="LIPASE-LIKE PAD4"/>
    <property type="match status" value="1"/>
</dbReference>
<dbReference type="OMA" id="CVTPSCG"/>
<dbReference type="VEuPathDB" id="TriTrypDB:TcIL3000_0_33800"/>
<accession>F9W5Q2</accession>